<dbReference type="AlphaFoldDB" id="A0A4Z0QKJ6"/>
<organism evidence="1 2">
    <name type="scientific">Hymenobacter metallicola</name>
    <dbReference type="NCBI Taxonomy" id="2563114"/>
    <lineage>
        <taxon>Bacteria</taxon>
        <taxon>Pseudomonadati</taxon>
        <taxon>Bacteroidota</taxon>
        <taxon>Cytophagia</taxon>
        <taxon>Cytophagales</taxon>
        <taxon>Hymenobacteraceae</taxon>
        <taxon>Hymenobacter</taxon>
    </lineage>
</organism>
<protein>
    <submittedName>
        <fullName evidence="1">Uncharacterized protein</fullName>
    </submittedName>
</protein>
<comment type="caution">
    <text evidence="1">The sequence shown here is derived from an EMBL/GenBank/DDBJ whole genome shotgun (WGS) entry which is preliminary data.</text>
</comment>
<reference evidence="1 2" key="1">
    <citation type="submission" date="2019-04" db="EMBL/GenBank/DDBJ databases">
        <authorList>
            <person name="Feng G."/>
            <person name="Zhang J."/>
            <person name="Zhu H."/>
        </authorList>
    </citation>
    <scope>NUCLEOTIDE SEQUENCE [LARGE SCALE GENOMIC DNA]</scope>
    <source>
        <strain evidence="1 2">9PBR-1</strain>
    </source>
</reference>
<evidence type="ECO:0000313" key="2">
    <source>
        <dbReference type="Proteomes" id="UP000298471"/>
    </source>
</evidence>
<evidence type="ECO:0000313" key="1">
    <source>
        <dbReference type="EMBL" id="TGE29779.1"/>
    </source>
</evidence>
<dbReference type="Proteomes" id="UP000298471">
    <property type="component" value="Unassembled WGS sequence"/>
</dbReference>
<name>A0A4Z0QKJ6_9BACT</name>
<accession>A0A4Z0QKJ6</accession>
<dbReference type="RefSeq" id="WP_135394553.1">
    <property type="nucleotide sequence ID" value="NZ_SRMB01000001.1"/>
</dbReference>
<keyword evidence="2" id="KW-1185">Reference proteome</keyword>
<proteinExistence type="predicted"/>
<sequence length="71" mass="7990">MFDSWGEPTDYNSYSCSVWENEAGHRATAYEDPQQTVVFDPPLTIDHGLHTPNINRHALALFTGVLIAKSR</sequence>
<dbReference type="EMBL" id="SRMB01000001">
    <property type="protein sequence ID" value="TGE29779.1"/>
    <property type="molecule type" value="Genomic_DNA"/>
</dbReference>
<gene>
    <name evidence="1" type="ORF">E5K02_10055</name>
</gene>